<dbReference type="Proteomes" id="UP000003107">
    <property type="component" value="Unassembled WGS sequence"/>
</dbReference>
<keyword evidence="2" id="KW-1185">Reference proteome</keyword>
<evidence type="ECO:0000313" key="1">
    <source>
        <dbReference type="EMBL" id="EET80302.1"/>
    </source>
</evidence>
<comment type="caution">
    <text evidence="1">The sequence shown here is derived from an EMBL/GenBank/DDBJ whole genome shotgun (WGS) entry which is preliminary data.</text>
</comment>
<gene>
    <name evidence="1" type="ORF">CAMSH0001_2019</name>
</gene>
<evidence type="ECO:0000313" key="2">
    <source>
        <dbReference type="Proteomes" id="UP000003107"/>
    </source>
</evidence>
<sequence length="47" mass="5629">MRKFWLACANLIKNTKINYADFAKNYGKISSVKFGYSKRRKIAQIWR</sequence>
<dbReference type="STRING" id="553219.CAMSH0001_2019"/>
<dbReference type="EMBL" id="ACVQ01000013">
    <property type="protein sequence ID" value="EET80302.1"/>
    <property type="molecule type" value="Genomic_DNA"/>
</dbReference>
<protein>
    <submittedName>
        <fullName evidence="1">Uncharacterized protein</fullName>
    </submittedName>
</protein>
<accession>C6REC6</accession>
<proteinExistence type="predicted"/>
<name>C6REC6_9BACT</name>
<reference evidence="1 2" key="1">
    <citation type="submission" date="2009-07" db="EMBL/GenBank/DDBJ databases">
        <authorList>
            <person name="Madupu R."/>
            <person name="Sebastian Y."/>
            <person name="Durkin A.S."/>
            <person name="Torralba M."/>
            <person name="Methe B."/>
            <person name="Sutton G.G."/>
            <person name="Strausberg R.L."/>
            <person name="Nelson K.E."/>
        </authorList>
    </citation>
    <scope>NUCLEOTIDE SEQUENCE [LARGE SCALE GENOMIC DNA]</scope>
    <source>
        <strain evidence="1 2">RM3277</strain>
    </source>
</reference>
<organism evidence="1 2">
    <name type="scientific">Campylobacter showae RM3277</name>
    <dbReference type="NCBI Taxonomy" id="553219"/>
    <lineage>
        <taxon>Bacteria</taxon>
        <taxon>Pseudomonadati</taxon>
        <taxon>Campylobacterota</taxon>
        <taxon>Epsilonproteobacteria</taxon>
        <taxon>Campylobacterales</taxon>
        <taxon>Campylobacteraceae</taxon>
        <taxon>Campylobacter</taxon>
    </lineage>
</organism>
<dbReference type="AlphaFoldDB" id="C6REC6"/>